<dbReference type="GO" id="GO:0004674">
    <property type="term" value="F:protein serine/threonine kinase activity"/>
    <property type="evidence" value="ECO:0007669"/>
    <property type="project" value="UniProtKB-KW"/>
</dbReference>
<dbReference type="PROSITE" id="PS50222">
    <property type="entry name" value="EF_HAND_2"/>
    <property type="match status" value="3"/>
</dbReference>
<dbReference type="SMART" id="SM00220">
    <property type="entry name" value="S_TKc"/>
    <property type="match status" value="1"/>
</dbReference>
<dbReference type="Gramene" id="Kaladp0747s0019.1.v1.1">
    <property type="protein sequence ID" value="Kaladp0747s0019.1.v1.1"/>
    <property type="gene ID" value="Kaladp0747s0019.v1.1"/>
</dbReference>
<evidence type="ECO:0000256" key="15">
    <source>
        <dbReference type="ARBA" id="ARBA00023288"/>
    </source>
</evidence>
<evidence type="ECO:0000256" key="1">
    <source>
        <dbReference type="ARBA" id="ARBA00004635"/>
    </source>
</evidence>
<keyword evidence="8" id="KW-0479">Metal-binding</keyword>
<dbReference type="Pfam" id="PF13499">
    <property type="entry name" value="EF-hand_7"/>
    <property type="match status" value="2"/>
</dbReference>
<evidence type="ECO:0000259" key="20">
    <source>
        <dbReference type="PROSITE" id="PS50011"/>
    </source>
</evidence>
<dbReference type="InterPro" id="IPR008271">
    <property type="entry name" value="Ser/Thr_kinase_AS"/>
</dbReference>
<evidence type="ECO:0000256" key="6">
    <source>
        <dbReference type="ARBA" id="ARBA00022679"/>
    </source>
</evidence>
<dbReference type="Gene3D" id="1.10.510.10">
    <property type="entry name" value="Transferase(Phosphotransferase) domain 1"/>
    <property type="match status" value="1"/>
</dbReference>
<feature type="binding site" evidence="19">
    <location>
        <position position="81"/>
    </location>
    <ligand>
        <name>ATP</name>
        <dbReference type="ChEBI" id="CHEBI:30616"/>
    </ligand>
</feature>
<evidence type="ECO:0000256" key="16">
    <source>
        <dbReference type="ARBA" id="ARBA00024334"/>
    </source>
</evidence>
<evidence type="ECO:0000256" key="17">
    <source>
        <dbReference type="ARBA" id="ARBA00047899"/>
    </source>
</evidence>
<dbReference type="InterPro" id="IPR050205">
    <property type="entry name" value="CDPK_Ser/Thr_kinases"/>
</dbReference>
<keyword evidence="6" id="KW-0808">Transferase</keyword>
<dbReference type="PROSITE" id="PS00018">
    <property type="entry name" value="EF_HAND_1"/>
    <property type="match status" value="3"/>
</dbReference>
<dbReference type="Gene3D" id="3.30.200.20">
    <property type="entry name" value="Phosphorylase Kinase, domain 1"/>
    <property type="match status" value="1"/>
</dbReference>
<evidence type="ECO:0000256" key="5">
    <source>
        <dbReference type="ARBA" id="ARBA00022553"/>
    </source>
</evidence>
<dbReference type="InterPro" id="IPR011009">
    <property type="entry name" value="Kinase-like_dom_sf"/>
</dbReference>
<dbReference type="CDD" id="cd05117">
    <property type="entry name" value="STKc_CAMK"/>
    <property type="match status" value="1"/>
</dbReference>
<evidence type="ECO:0000256" key="19">
    <source>
        <dbReference type="PROSITE-ProRule" id="PRU10141"/>
    </source>
</evidence>
<evidence type="ECO:0000256" key="13">
    <source>
        <dbReference type="ARBA" id="ARBA00022840"/>
    </source>
</evidence>
<comment type="catalytic activity">
    <reaction evidence="18">
        <text>L-seryl-[protein] + ATP = O-phospho-L-seryl-[protein] + ADP + H(+)</text>
        <dbReference type="Rhea" id="RHEA:17989"/>
        <dbReference type="Rhea" id="RHEA-COMP:9863"/>
        <dbReference type="Rhea" id="RHEA-COMP:11604"/>
        <dbReference type="ChEBI" id="CHEBI:15378"/>
        <dbReference type="ChEBI" id="CHEBI:29999"/>
        <dbReference type="ChEBI" id="CHEBI:30616"/>
        <dbReference type="ChEBI" id="CHEBI:83421"/>
        <dbReference type="ChEBI" id="CHEBI:456216"/>
        <dbReference type="EC" id="2.7.11.1"/>
    </reaction>
</comment>
<keyword evidence="15" id="KW-0449">Lipoprotein</keyword>
<evidence type="ECO:0000256" key="18">
    <source>
        <dbReference type="ARBA" id="ARBA00048679"/>
    </source>
</evidence>
<comment type="catalytic activity">
    <reaction evidence="17">
        <text>L-threonyl-[protein] + ATP = O-phospho-L-threonyl-[protein] + ADP + H(+)</text>
        <dbReference type="Rhea" id="RHEA:46608"/>
        <dbReference type="Rhea" id="RHEA-COMP:11060"/>
        <dbReference type="Rhea" id="RHEA-COMP:11605"/>
        <dbReference type="ChEBI" id="CHEBI:15378"/>
        <dbReference type="ChEBI" id="CHEBI:30013"/>
        <dbReference type="ChEBI" id="CHEBI:30616"/>
        <dbReference type="ChEBI" id="CHEBI:61977"/>
        <dbReference type="ChEBI" id="CHEBI:456216"/>
        <dbReference type="EC" id="2.7.11.1"/>
    </reaction>
</comment>
<evidence type="ECO:0000256" key="4">
    <source>
        <dbReference type="ARBA" id="ARBA00022527"/>
    </source>
</evidence>
<dbReference type="SUPFAM" id="SSF56112">
    <property type="entry name" value="Protein kinase-like (PK-like)"/>
    <property type="match status" value="1"/>
</dbReference>
<name>A0A7N0VFF4_KALFE</name>
<dbReference type="InterPro" id="IPR018247">
    <property type="entry name" value="EF_Hand_1_Ca_BS"/>
</dbReference>
<evidence type="ECO:0000313" key="23">
    <source>
        <dbReference type="Proteomes" id="UP000594263"/>
    </source>
</evidence>
<dbReference type="InterPro" id="IPR017441">
    <property type="entry name" value="Protein_kinase_ATP_BS"/>
</dbReference>
<dbReference type="Proteomes" id="UP000594263">
    <property type="component" value="Unplaced"/>
</dbReference>
<comment type="similarity">
    <text evidence="2">Belongs to the protein kinase superfamily. CAMK Ser/Thr protein kinase family. CaMK subfamily.</text>
</comment>
<comment type="subcellular location">
    <subcellularLocation>
        <location evidence="1">Membrane</location>
        <topology evidence="1">Lipid-anchor</topology>
    </subcellularLocation>
</comment>
<keyword evidence="13 19" id="KW-0067">ATP-binding</keyword>
<keyword evidence="12" id="KW-0106">Calcium</keyword>
<dbReference type="GO" id="GO:0005524">
    <property type="term" value="F:ATP binding"/>
    <property type="evidence" value="ECO:0007669"/>
    <property type="project" value="UniProtKB-UniRule"/>
</dbReference>
<evidence type="ECO:0000256" key="10">
    <source>
        <dbReference type="ARBA" id="ARBA00022741"/>
    </source>
</evidence>
<evidence type="ECO:0000259" key="21">
    <source>
        <dbReference type="PROSITE" id="PS50222"/>
    </source>
</evidence>
<feature type="domain" description="EF-hand" evidence="21">
    <location>
        <begin position="461"/>
        <end position="496"/>
    </location>
</feature>
<dbReference type="PROSITE" id="PS00107">
    <property type="entry name" value="PROTEIN_KINASE_ATP"/>
    <property type="match status" value="1"/>
</dbReference>
<dbReference type="GO" id="GO:0005509">
    <property type="term" value="F:calcium ion binding"/>
    <property type="evidence" value="ECO:0007669"/>
    <property type="project" value="InterPro"/>
</dbReference>
<accession>A0A7N0VFF4</accession>
<dbReference type="GO" id="GO:0016020">
    <property type="term" value="C:membrane"/>
    <property type="evidence" value="ECO:0007669"/>
    <property type="project" value="UniProtKB-SubCell"/>
</dbReference>
<keyword evidence="9" id="KW-0677">Repeat</keyword>
<dbReference type="FunFam" id="1.10.238.10:FF:000050">
    <property type="entry name" value="Calcium-dependent protein kinase 7"/>
    <property type="match status" value="1"/>
</dbReference>
<organism evidence="22 23">
    <name type="scientific">Kalanchoe fedtschenkoi</name>
    <name type="common">Lavender scallops</name>
    <name type="synonym">South American air plant</name>
    <dbReference type="NCBI Taxonomy" id="63787"/>
    <lineage>
        <taxon>Eukaryota</taxon>
        <taxon>Viridiplantae</taxon>
        <taxon>Streptophyta</taxon>
        <taxon>Embryophyta</taxon>
        <taxon>Tracheophyta</taxon>
        <taxon>Spermatophyta</taxon>
        <taxon>Magnoliopsida</taxon>
        <taxon>eudicotyledons</taxon>
        <taxon>Gunneridae</taxon>
        <taxon>Pentapetalae</taxon>
        <taxon>Saxifragales</taxon>
        <taxon>Crassulaceae</taxon>
        <taxon>Kalanchoe</taxon>
    </lineage>
</organism>
<keyword evidence="5" id="KW-0597">Phosphoprotein</keyword>
<feature type="domain" description="EF-hand" evidence="21">
    <location>
        <begin position="425"/>
        <end position="460"/>
    </location>
</feature>
<dbReference type="PROSITE" id="PS50011">
    <property type="entry name" value="PROTEIN_KINASE_DOM"/>
    <property type="match status" value="1"/>
</dbReference>
<feature type="domain" description="EF-hand" evidence="21">
    <location>
        <begin position="353"/>
        <end position="388"/>
    </location>
</feature>
<keyword evidence="10 19" id="KW-0547">Nucleotide-binding</keyword>
<evidence type="ECO:0000256" key="9">
    <source>
        <dbReference type="ARBA" id="ARBA00022737"/>
    </source>
</evidence>
<dbReference type="AlphaFoldDB" id="A0A7N0VFF4"/>
<dbReference type="CDD" id="cd00051">
    <property type="entry name" value="EFh"/>
    <property type="match status" value="1"/>
</dbReference>
<keyword evidence="11" id="KW-0418">Kinase</keyword>
<dbReference type="EnsemblPlants" id="Kaladp0747s0019.1.v1.1">
    <property type="protein sequence ID" value="Kaladp0747s0019.1.v1.1"/>
    <property type="gene ID" value="Kaladp0747s0019.v1.1"/>
</dbReference>
<reference evidence="22" key="1">
    <citation type="submission" date="2021-01" db="UniProtKB">
        <authorList>
            <consortium name="EnsemblPlants"/>
        </authorList>
    </citation>
    <scope>IDENTIFICATION</scope>
</reference>
<proteinExistence type="inferred from homology"/>
<evidence type="ECO:0000256" key="12">
    <source>
        <dbReference type="ARBA" id="ARBA00022837"/>
    </source>
</evidence>
<dbReference type="OMA" id="GATDIME"/>
<keyword evidence="4" id="KW-0723">Serine/threonine-protein kinase</keyword>
<dbReference type="InterPro" id="IPR000719">
    <property type="entry name" value="Prot_kinase_dom"/>
</dbReference>
<comment type="similarity">
    <text evidence="16">Belongs to the protein kinase superfamily. Ser/Thr protein kinase family. CDPK subfamily.</text>
</comment>
<evidence type="ECO:0000256" key="11">
    <source>
        <dbReference type="ARBA" id="ARBA00022777"/>
    </source>
</evidence>
<evidence type="ECO:0000256" key="8">
    <source>
        <dbReference type="ARBA" id="ARBA00022723"/>
    </source>
</evidence>
<dbReference type="InterPro" id="IPR002048">
    <property type="entry name" value="EF_hand_dom"/>
</dbReference>
<dbReference type="Pfam" id="PF00069">
    <property type="entry name" value="Pkinase"/>
    <property type="match status" value="1"/>
</dbReference>
<dbReference type="PANTHER" id="PTHR24349">
    <property type="entry name" value="SERINE/THREONINE-PROTEIN KINASE"/>
    <property type="match status" value="1"/>
</dbReference>
<evidence type="ECO:0000256" key="7">
    <source>
        <dbReference type="ARBA" id="ARBA00022707"/>
    </source>
</evidence>
<evidence type="ECO:0000313" key="22">
    <source>
        <dbReference type="EnsemblPlants" id="Kaladp0747s0019.1.v1.1"/>
    </source>
</evidence>
<dbReference type="SUPFAM" id="SSF47473">
    <property type="entry name" value="EF-hand"/>
    <property type="match status" value="1"/>
</dbReference>
<dbReference type="SMART" id="SM00054">
    <property type="entry name" value="EFh"/>
    <property type="match status" value="4"/>
</dbReference>
<dbReference type="Gene3D" id="1.10.238.10">
    <property type="entry name" value="EF-hand"/>
    <property type="match status" value="1"/>
</dbReference>
<dbReference type="FunFam" id="3.30.200.20:FF:000004">
    <property type="entry name" value="Calcium-dependent protein kinase 1"/>
    <property type="match status" value="1"/>
</dbReference>
<protein>
    <recommendedName>
        <fullName evidence="3">non-specific serine/threonine protein kinase</fullName>
        <ecNumber evidence="3">2.7.11.1</ecNumber>
    </recommendedName>
</protein>
<dbReference type="PROSITE" id="PS00108">
    <property type="entry name" value="PROTEIN_KINASE_ST"/>
    <property type="match status" value="1"/>
</dbReference>
<dbReference type="FunFam" id="1.10.510.10:FF:000067">
    <property type="entry name" value="calcium-dependent protein kinase 13"/>
    <property type="match status" value="1"/>
</dbReference>
<dbReference type="EC" id="2.7.11.1" evidence="3"/>
<dbReference type="InterPro" id="IPR011992">
    <property type="entry name" value="EF-hand-dom_pair"/>
</dbReference>
<keyword evidence="14" id="KW-0472">Membrane</keyword>
<evidence type="ECO:0000256" key="2">
    <source>
        <dbReference type="ARBA" id="ARBA00005354"/>
    </source>
</evidence>
<evidence type="ECO:0000256" key="14">
    <source>
        <dbReference type="ARBA" id="ARBA00023136"/>
    </source>
</evidence>
<keyword evidence="7" id="KW-0519">Myristate</keyword>
<feature type="domain" description="Protein kinase" evidence="20">
    <location>
        <begin position="52"/>
        <end position="310"/>
    </location>
</feature>
<evidence type="ECO:0000256" key="3">
    <source>
        <dbReference type="ARBA" id="ARBA00012513"/>
    </source>
</evidence>
<keyword evidence="23" id="KW-1185">Reference proteome</keyword>
<sequence length="526" mass="59421">MGNCCRSPAAVAREDVKSNYSASHDYNRKESGKKPPITVLSDAFEEAIEDKYLVDRELGRGEFGVTYLCIDKGTRELLACKSISKRKLRTAVDVEDVRREVAIMKHLPRDPSIVSLKEACEDESAVHLVMELCEGGELFDRIVARGHYNERAAAAVTRTIVEVVQLCHKHGVIHRDLKPENFLFANKKETSPLKAIDFGLSIFFKPGEKFSEIVGSPYYMAPEVLRRNYGPEIDIWSAGVILYILLCGVPPFWAESEQGVAQAIIRGQIDFKRDPWPNVSESAKDLVRKMLEPDPKIRLSASQVLEHPWLTNAKKAPNVNLGDVVKTRLKQFSMMNRFKRKALRVIGDFLSNDEVEDIKEMFKKIDSDNDGVVSVQELKIGLQNFGPQLGENEVQIYIESVDPNGKGTLDYGEFLAVSLHIKKMANDEHLHRAFSYFDKDKNGFIEPEELRNALMEDGAEDCTDIANDIFQEVDTDKDGKISYDEFAAMMKTGTDWRKASRHYSRGRFNSLSVKLMKDGSLNLGNE</sequence>